<evidence type="ECO:0000259" key="1">
    <source>
        <dbReference type="Pfam" id="PF07238"/>
    </source>
</evidence>
<feature type="domain" description="PilZ" evidence="1">
    <location>
        <begin position="108"/>
        <end position="218"/>
    </location>
</feature>
<dbReference type="Gene3D" id="2.40.10.220">
    <property type="entry name" value="predicted glycosyltransferase like domains"/>
    <property type="match status" value="1"/>
</dbReference>
<dbReference type="EMBL" id="JARVLH010000011">
    <property type="protein sequence ID" value="MEX5286323.1"/>
    <property type="molecule type" value="Genomic_DNA"/>
</dbReference>
<proteinExistence type="predicted"/>
<gene>
    <name evidence="2" type="ORF">QCO44_11955</name>
</gene>
<accession>A0ABV3X800</accession>
<protein>
    <submittedName>
        <fullName evidence="2">PilZ domain-containing protein</fullName>
    </submittedName>
</protein>
<name>A0ABV3X800_9FIRM</name>
<dbReference type="Pfam" id="PF07238">
    <property type="entry name" value="PilZ"/>
    <property type="match status" value="1"/>
</dbReference>
<organism evidence="2 3">
    <name type="scientific">Selenomonas sputigena</name>
    <dbReference type="NCBI Taxonomy" id="69823"/>
    <lineage>
        <taxon>Bacteria</taxon>
        <taxon>Bacillati</taxon>
        <taxon>Bacillota</taxon>
        <taxon>Negativicutes</taxon>
        <taxon>Selenomonadales</taxon>
        <taxon>Selenomonadaceae</taxon>
        <taxon>Selenomonas</taxon>
    </lineage>
</organism>
<sequence>MTPQDFDEKDQRTPEETLEIDSKIYLLEEGKTKVKIARLKEITLDRLILEMMMTDEAYAHGPGTNAKFRGAAPSDKCTYRFESTFCGSSPLPDHLWFMERPAFVVRQQKRDFVRVPSPIPMHVTFFNDYGGKNKAKATTLVDISGNGAAFVWKEEVENGTELEIEVPDLPVIGTLQTKAVVMRSIDRTALATPVYHIGVNFLEYLDRREQHKLVRGVFLLQRKYLERGLGI</sequence>
<comment type="caution">
    <text evidence="2">The sequence shown here is derived from an EMBL/GenBank/DDBJ whole genome shotgun (WGS) entry which is preliminary data.</text>
</comment>
<evidence type="ECO:0000313" key="2">
    <source>
        <dbReference type="EMBL" id="MEX5286323.1"/>
    </source>
</evidence>
<keyword evidence="3" id="KW-1185">Reference proteome</keyword>
<dbReference type="Proteomes" id="UP001559623">
    <property type="component" value="Unassembled WGS sequence"/>
</dbReference>
<dbReference type="RefSeq" id="WP_368848040.1">
    <property type="nucleotide sequence ID" value="NZ_CP194411.1"/>
</dbReference>
<dbReference type="InterPro" id="IPR009875">
    <property type="entry name" value="PilZ_domain"/>
</dbReference>
<reference evidence="2 3" key="1">
    <citation type="submission" date="2023-04" db="EMBL/GenBank/DDBJ databases">
        <title>Genome Sequence of Selenomonas sputigena ATCC 33150.</title>
        <authorList>
            <person name="Miller D.P."/>
            <person name="Anvari S."/>
            <person name="Polson S.W."/>
            <person name="Macdonald M."/>
            <person name="Mcdowell J.V."/>
        </authorList>
    </citation>
    <scope>NUCLEOTIDE SEQUENCE [LARGE SCALE GENOMIC DNA]</scope>
    <source>
        <strain evidence="2 3">ATCC 33150</strain>
    </source>
</reference>
<evidence type="ECO:0000313" key="3">
    <source>
        <dbReference type="Proteomes" id="UP001559623"/>
    </source>
</evidence>